<evidence type="ECO:0000256" key="3">
    <source>
        <dbReference type="ARBA" id="ARBA00022801"/>
    </source>
</evidence>
<accession>A0A433RWE6</accession>
<dbReference type="Pfam" id="PF01934">
    <property type="entry name" value="HepT-like"/>
    <property type="match status" value="1"/>
</dbReference>
<dbReference type="GO" id="GO:0110001">
    <property type="term" value="C:toxin-antitoxin complex"/>
    <property type="evidence" value="ECO:0007669"/>
    <property type="project" value="InterPro"/>
</dbReference>
<dbReference type="AlphaFoldDB" id="A0A433RWE6"/>
<dbReference type="InterPro" id="IPR008201">
    <property type="entry name" value="HepT-like"/>
</dbReference>
<evidence type="ECO:0000256" key="2">
    <source>
        <dbReference type="ARBA" id="ARBA00022722"/>
    </source>
</evidence>
<keyword evidence="6" id="KW-1185">Reference proteome</keyword>
<gene>
    <name evidence="5" type="ORF">QI30_04945</name>
</gene>
<comment type="caution">
    <text evidence="5">The sequence shown here is derived from an EMBL/GenBank/DDBJ whole genome shotgun (WGS) entry which is preliminary data.</text>
</comment>
<dbReference type="OrthoDB" id="2375467at2"/>
<dbReference type="EMBL" id="JTFC01000017">
    <property type="protein sequence ID" value="RUS57593.1"/>
    <property type="molecule type" value="Genomic_DNA"/>
</dbReference>
<dbReference type="Gene3D" id="1.20.120.580">
    <property type="entry name" value="bsu32300-like"/>
    <property type="match status" value="1"/>
</dbReference>
<dbReference type="GO" id="GO:0004540">
    <property type="term" value="F:RNA nuclease activity"/>
    <property type="evidence" value="ECO:0007669"/>
    <property type="project" value="InterPro"/>
</dbReference>
<evidence type="ECO:0008006" key="7">
    <source>
        <dbReference type="Google" id="ProtNLM"/>
    </source>
</evidence>
<keyword evidence="2" id="KW-0540">Nuclease</keyword>
<comment type="similarity">
    <text evidence="4">Belongs to the HepT RNase toxin family.</text>
</comment>
<protein>
    <recommendedName>
        <fullName evidence="7">DUF86 domain-containing protein</fullName>
    </recommendedName>
</protein>
<sequence length="150" mass="16940">MYFIDSKKITKNLAYMDDITAVFESRENWLEDAVSKLALERIANVYIEAIIDIGNTMIDGFIMRDPGSYEDIIDILVDEKAVPAEYDADLKLLLTLRRVLVRDILEVDDAEVLRVLTAVVPTIKKLRAAIEAFVAKEMGTVVTAFIPEED</sequence>
<dbReference type="GO" id="GO:0016787">
    <property type="term" value="F:hydrolase activity"/>
    <property type="evidence" value="ECO:0007669"/>
    <property type="project" value="UniProtKB-KW"/>
</dbReference>
<organism evidence="5 6">
    <name type="scientific">Candidatus Kurthia intestinigallinarum</name>
    <dbReference type="NCBI Taxonomy" id="1562256"/>
    <lineage>
        <taxon>Bacteria</taxon>
        <taxon>Bacillati</taxon>
        <taxon>Bacillota</taxon>
        <taxon>Bacilli</taxon>
        <taxon>Bacillales</taxon>
        <taxon>Caryophanaceae</taxon>
        <taxon>Kurthia</taxon>
    </lineage>
</organism>
<dbReference type="RefSeq" id="WP_126989834.1">
    <property type="nucleotide sequence ID" value="NZ_JTFC01000017.1"/>
</dbReference>
<keyword evidence="1" id="KW-1277">Toxin-antitoxin system</keyword>
<dbReference type="PANTHER" id="PTHR33397:SF5">
    <property type="entry name" value="RNASE YUTE-RELATED"/>
    <property type="match status" value="1"/>
</dbReference>
<proteinExistence type="inferred from homology"/>
<keyword evidence="3" id="KW-0378">Hydrolase</keyword>
<evidence type="ECO:0000313" key="5">
    <source>
        <dbReference type="EMBL" id="RUS57593.1"/>
    </source>
</evidence>
<evidence type="ECO:0000256" key="1">
    <source>
        <dbReference type="ARBA" id="ARBA00022649"/>
    </source>
</evidence>
<name>A0A433RWE6_9BACL</name>
<dbReference type="PANTHER" id="PTHR33397">
    <property type="entry name" value="UPF0331 PROTEIN YUTE"/>
    <property type="match status" value="1"/>
</dbReference>
<dbReference type="Proteomes" id="UP000288623">
    <property type="component" value="Unassembled WGS sequence"/>
</dbReference>
<dbReference type="InterPro" id="IPR037038">
    <property type="entry name" value="HepT-like_sf"/>
</dbReference>
<evidence type="ECO:0000313" key="6">
    <source>
        <dbReference type="Proteomes" id="UP000288623"/>
    </source>
</evidence>
<dbReference type="InterPro" id="IPR052379">
    <property type="entry name" value="Type_VII_TA_RNase"/>
</dbReference>
<evidence type="ECO:0000256" key="4">
    <source>
        <dbReference type="ARBA" id="ARBA00024207"/>
    </source>
</evidence>
<reference evidence="5 6" key="1">
    <citation type="submission" date="2014-11" db="EMBL/GenBank/DDBJ databases">
        <title>Genome sequence and analysis of novel Kurthia sp.</title>
        <authorList>
            <person name="Lawson J.N."/>
            <person name="Gonzalez J.E."/>
            <person name="Rinauldi L."/>
            <person name="Xuan Z."/>
            <person name="Firman A."/>
            <person name="Shaddox L."/>
            <person name="Trudeau A."/>
            <person name="Shah S."/>
            <person name="Reiman D."/>
        </authorList>
    </citation>
    <scope>NUCLEOTIDE SEQUENCE [LARGE SCALE GENOMIC DNA]</scope>
    <source>
        <strain evidence="5 6">3B1D</strain>
    </source>
</reference>